<evidence type="ECO:0000256" key="1">
    <source>
        <dbReference type="SAM" id="MobiDB-lite"/>
    </source>
</evidence>
<feature type="region of interest" description="Disordered" evidence="1">
    <location>
        <begin position="1114"/>
        <end position="1177"/>
    </location>
</feature>
<sequence length="1218" mass="133642">MSLKMAPGRRDLTNDEREAILRETLLKSNGSYASRLPKGFGPYLASKYQCNVSCIRKILARAKDQGVATGNMQVSVANKKKGKVGRKHAFTAAEVKAKLLQVPLANRTTLRSISAHTVDTAAMDRACASELEMAALLNELSFELECIALNSESSDDVMSNRHTPMLSSTGHSLLSEALSPSGRQVLNEFIEASAGTRSSTKGSPVNYTFQTLPLLTEVTCHSRHIVDVLRLTVSLHGSVIVSKVYPRKQPSALTSPKCSAASFPSSIDMDNLGLIRPDDTLVSINLRPVDDIDDALNWLAGLPLPLTLVNTLGEYTLDDLRRHAEHNRSRLLTRHVPADVAQMLHMMIELTNSGGSYRMLKDFIADADEFFLPTSLSSSSLTTSFDTVSRYIHQMHAFMAADDTNKRKQWAEDKQVRGKRLESMQKQLKLLETKLTAQAKATSTNVSQEYVDLRTLVDQLRLDIDHSKQMHYLPPCEGFTLRFGTAGVYVGVGDVWVSSYHTSFTIETQPHAPQILLRLTPLSESGLKIRAMNFKVYSEGRYMLVPTFHVDEMNIQVHFSADIPLVYDAAGGWRVQPDALQLNFSSLKYYERQTQSNVHGNAHDSVMKTFLNRIIPSVVQDAIPSILCPEVGALLVDGRAKVRLSGDLHVEGRNLAVFDAPLGAPSTRLGSGQEEEEEGAAAEARELVGCSVAQGDLLFKLHKQFVQVSATTSTKSKSNSSNTQLPHLAIRDLVEYGVRLRHAPAVRALLTACWQLAIHLLTPDDEEQSDYDGEPTLDFAKLMANVAQMETYPVDISLGLHSTNIRLDLCEVAAAAYTAMDRILRQNLAKAKPAKAVDIELELSALEATYNQVNVWLSTVASRVDELVVMVNGGLPAGFDSKFSFEATDLSCKGPWQASFAIPLTPPPSSWSSSSLPPAKNMPTNTAARTAISHDNGELVVSYFVPDMEGGESELQVRVQEAAFRVLLEVPPPNEDDPVVSTNNIQAMELKMDTTAAPSVSLSMGEFAKCAISCKRVALCSPMMALMATLVGHGWIEPVLLVDYLKSPFFAFSLRFFTSIQVTPEQMYWTLNSASLSDTAVSFVTHRLCVSQLLRDLNAKSTMDAESMGRNLVDASSSHRGTHHPVTGRGGRGVQQQQQSAATMNRSQSSVVAMPGKDNGHRPGLARQDTFLGDRDPRRHNMFELNEQDEPMQEPAVVDSSMAIRAAEGASDDDLYSF</sequence>
<proteinExistence type="predicted"/>
<comment type="caution">
    <text evidence="2">The sequence shown here is derived from an EMBL/GenBank/DDBJ whole genome shotgun (WGS) entry which is preliminary data.</text>
</comment>
<name>A0A397CD92_APHAT</name>
<organism evidence="2 3">
    <name type="scientific">Aphanomyces astaci</name>
    <name type="common">Crayfish plague agent</name>
    <dbReference type="NCBI Taxonomy" id="112090"/>
    <lineage>
        <taxon>Eukaryota</taxon>
        <taxon>Sar</taxon>
        <taxon>Stramenopiles</taxon>
        <taxon>Oomycota</taxon>
        <taxon>Saprolegniomycetes</taxon>
        <taxon>Saprolegniales</taxon>
        <taxon>Verrucalvaceae</taxon>
        <taxon>Aphanomyces</taxon>
    </lineage>
</organism>
<dbReference type="VEuPathDB" id="FungiDB:H257_12205"/>
<dbReference type="EMBL" id="QUTC01010385">
    <property type="protein sequence ID" value="RHY40412.1"/>
    <property type="molecule type" value="Genomic_DNA"/>
</dbReference>
<gene>
    <name evidence="2" type="ORF">DYB38_003642</name>
</gene>
<evidence type="ECO:0000313" key="3">
    <source>
        <dbReference type="Proteomes" id="UP000265716"/>
    </source>
</evidence>
<evidence type="ECO:0000313" key="2">
    <source>
        <dbReference type="EMBL" id="RHY40412.1"/>
    </source>
</evidence>
<feature type="compositionally biased region" description="Polar residues" evidence="1">
    <location>
        <begin position="1140"/>
        <end position="1151"/>
    </location>
</feature>
<dbReference type="Proteomes" id="UP000265716">
    <property type="component" value="Unassembled WGS sequence"/>
</dbReference>
<protein>
    <submittedName>
        <fullName evidence="2">Uncharacterized protein</fullName>
    </submittedName>
</protein>
<reference evidence="2 3" key="1">
    <citation type="submission" date="2018-08" db="EMBL/GenBank/DDBJ databases">
        <title>Aphanomyces genome sequencing and annotation.</title>
        <authorList>
            <person name="Minardi D."/>
            <person name="Oidtmann B."/>
            <person name="Van Der Giezen M."/>
            <person name="Studholme D.J."/>
        </authorList>
    </citation>
    <scope>NUCLEOTIDE SEQUENCE [LARGE SCALE GENOMIC DNA]</scope>
    <source>
        <strain evidence="2 3">SA</strain>
    </source>
</reference>
<accession>A0A397CD92</accession>
<dbReference type="AlphaFoldDB" id="A0A397CD92"/>
<dbReference type="VEuPathDB" id="FungiDB:H257_10603"/>